<sequence length="73" mass="7521">MLDPHRGSTSMAPPSSPPTKPASYIDQGLEGTPSFDGVEEAEVLVPMTKTVAIITSITCITGIGNLLAGLHTV</sequence>
<proteinExistence type="predicted"/>
<evidence type="ECO:0000313" key="3">
    <source>
        <dbReference type="Proteomes" id="UP001165205"/>
    </source>
</evidence>
<protein>
    <submittedName>
        <fullName evidence="2">Unnamed protein product</fullName>
    </submittedName>
</protein>
<gene>
    <name evidence="2" type="ORF">Aory04_000132300</name>
</gene>
<feature type="region of interest" description="Disordered" evidence="1">
    <location>
        <begin position="1"/>
        <end position="32"/>
    </location>
</feature>
<accession>A0AAN4Y9W1</accession>
<evidence type="ECO:0000313" key="2">
    <source>
        <dbReference type="EMBL" id="GMG23994.1"/>
    </source>
</evidence>
<dbReference type="Proteomes" id="UP001165205">
    <property type="component" value="Unassembled WGS sequence"/>
</dbReference>
<comment type="caution">
    <text evidence="2">The sequence shown here is derived from an EMBL/GenBank/DDBJ whole genome shotgun (WGS) entry which is preliminary data.</text>
</comment>
<dbReference type="AlphaFoldDB" id="A0AAN4Y9W1"/>
<evidence type="ECO:0000256" key="1">
    <source>
        <dbReference type="SAM" id="MobiDB-lite"/>
    </source>
</evidence>
<dbReference type="EMBL" id="BSYA01000008">
    <property type="protein sequence ID" value="GMG23994.1"/>
    <property type="molecule type" value="Genomic_DNA"/>
</dbReference>
<organism evidence="2 3">
    <name type="scientific">Aspergillus oryzae</name>
    <name type="common">Yellow koji mold</name>
    <dbReference type="NCBI Taxonomy" id="5062"/>
    <lineage>
        <taxon>Eukaryota</taxon>
        <taxon>Fungi</taxon>
        <taxon>Dikarya</taxon>
        <taxon>Ascomycota</taxon>
        <taxon>Pezizomycotina</taxon>
        <taxon>Eurotiomycetes</taxon>
        <taxon>Eurotiomycetidae</taxon>
        <taxon>Eurotiales</taxon>
        <taxon>Aspergillaceae</taxon>
        <taxon>Aspergillus</taxon>
        <taxon>Aspergillus subgen. Circumdati</taxon>
    </lineage>
</organism>
<reference evidence="2" key="1">
    <citation type="submission" date="2023-04" db="EMBL/GenBank/DDBJ databases">
        <title>Aspergillus oryzae NBRC 4228.</title>
        <authorList>
            <person name="Ichikawa N."/>
            <person name="Sato H."/>
            <person name="Tonouchi N."/>
        </authorList>
    </citation>
    <scope>NUCLEOTIDE SEQUENCE</scope>
    <source>
        <strain evidence="2">NBRC 4228</strain>
    </source>
</reference>
<name>A0AAN4Y9W1_ASPOZ</name>